<evidence type="ECO:0000256" key="5">
    <source>
        <dbReference type="ARBA" id="ARBA00029554"/>
    </source>
</evidence>
<sequence length="401" mass="42947">MGKMHLNVGTIGHVDHGKTTLTSAITKVMAALHGGRARSLEQIDSTPEERMRGITINLAHVEYESMTRHYAHIDCPGHADYVKNMITGASQMDGAIVLVDGSQGAQEQTREHVLLAKQVGVKHVVVFVNKTDIADPELLELVVLEVQDLLAANGYEGSPVVKGSALQAIQAVDEGTALKVGPGKPGTSGDPRTIAIRELVEAMDTHFPDPQRDYAAPFLLPIEDVFTIEGRGTVVTGRVDRGVLPVGATVEIIGLTDDGKSRAVVVTGIQSFHKDRPEARAGENVGLLLRGVKRDEVVRGQVVSIPGSIQPHIEGEAELYILTAKEGGRHTPFGTGYAPQFFFGTTDVTGTLDVPGDIAQPGDHTRVNFRLQHAIAVEPGMRFSLREGKRTVGAGVILTVR</sequence>
<evidence type="ECO:0000313" key="7">
    <source>
        <dbReference type="EMBL" id="WXB05828.1"/>
    </source>
</evidence>
<dbReference type="InterPro" id="IPR004161">
    <property type="entry name" value="EFTu-like_2"/>
</dbReference>
<dbReference type="InterPro" id="IPR009000">
    <property type="entry name" value="Transl_B-barrel_sf"/>
</dbReference>
<organism evidence="7 8">
    <name type="scientific">Pendulispora rubella</name>
    <dbReference type="NCBI Taxonomy" id="2741070"/>
    <lineage>
        <taxon>Bacteria</taxon>
        <taxon>Pseudomonadati</taxon>
        <taxon>Myxococcota</taxon>
        <taxon>Myxococcia</taxon>
        <taxon>Myxococcales</taxon>
        <taxon>Sorangiineae</taxon>
        <taxon>Pendulisporaceae</taxon>
        <taxon>Pendulispora</taxon>
    </lineage>
</organism>
<dbReference type="SUPFAM" id="SSF50447">
    <property type="entry name" value="Translation proteins"/>
    <property type="match status" value="1"/>
</dbReference>
<dbReference type="InterPro" id="IPR027417">
    <property type="entry name" value="P-loop_NTPase"/>
</dbReference>
<keyword evidence="1" id="KW-0547">Nucleotide-binding</keyword>
<dbReference type="InterPro" id="IPR000795">
    <property type="entry name" value="T_Tr_GTP-bd_dom"/>
</dbReference>
<dbReference type="PANTHER" id="PTHR43721">
    <property type="entry name" value="ELONGATION FACTOR TU-RELATED"/>
    <property type="match status" value="1"/>
</dbReference>
<keyword evidence="3" id="KW-0648">Protein biosynthesis</keyword>
<dbReference type="InterPro" id="IPR050055">
    <property type="entry name" value="EF-Tu_GTPase"/>
</dbReference>
<dbReference type="NCBIfam" id="TIGR00231">
    <property type="entry name" value="small_GTP"/>
    <property type="match status" value="1"/>
</dbReference>
<dbReference type="RefSeq" id="WP_394835476.1">
    <property type="nucleotide sequence ID" value="NZ_CP089929.1"/>
</dbReference>
<evidence type="ECO:0000259" key="6">
    <source>
        <dbReference type="PROSITE" id="PS51722"/>
    </source>
</evidence>
<dbReference type="InterPro" id="IPR005225">
    <property type="entry name" value="Small_GTP-bd"/>
</dbReference>
<keyword evidence="2 7" id="KW-0251">Elongation factor</keyword>
<dbReference type="PANTHER" id="PTHR43721:SF22">
    <property type="entry name" value="ELONGATION FACTOR TU, MITOCHONDRIAL"/>
    <property type="match status" value="1"/>
</dbReference>
<dbReference type="NCBIfam" id="NF000766">
    <property type="entry name" value="PRK00049.1"/>
    <property type="match status" value="1"/>
</dbReference>
<dbReference type="Pfam" id="PF03144">
    <property type="entry name" value="GTP_EFTU_D2"/>
    <property type="match status" value="1"/>
</dbReference>
<dbReference type="Gene3D" id="3.40.50.300">
    <property type="entry name" value="P-loop containing nucleotide triphosphate hydrolases"/>
    <property type="match status" value="1"/>
</dbReference>
<protein>
    <recommendedName>
        <fullName evidence="5">Elongation factor Tu</fullName>
    </recommendedName>
</protein>
<dbReference type="CDD" id="cd03707">
    <property type="entry name" value="EFTU_III"/>
    <property type="match status" value="1"/>
</dbReference>
<dbReference type="SUPFAM" id="SSF50465">
    <property type="entry name" value="EF-Tu/eEF-1alpha/eIF2-gamma C-terminal domain"/>
    <property type="match status" value="1"/>
</dbReference>
<reference evidence="7" key="1">
    <citation type="submission" date="2021-12" db="EMBL/GenBank/DDBJ databases">
        <title>Discovery of the Pendulisporaceae a myxobacterial family with distinct sporulation behavior and unique specialized metabolism.</title>
        <authorList>
            <person name="Garcia R."/>
            <person name="Popoff A."/>
            <person name="Bader C.D."/>
            <person name="Loehr J."/>
            <person name="Walesch S."/>
            <person name="Walt C."/>
            <person name="Boldt J."/>
            <person name="Bunk B."/>
            <person name="Haeckl F.J.F.P.J."/>
            <person name="Gunesch A.P."/>
            <person name="Birkelbach J."/>
            <person name="Nuebel U."/>
            <person name="Pietschmann T."/>
            <person name="Bach T."/>
            <person name="Mueller R."/>
        </authorList>
    </citation>
    <scope>NUCLEOTIDE SEQUENCE</scope>
    <source>
        <strain evidence="7">MSr11367</strain>
    </source>
</reference>
<gene>
    <name evidence="7" type="ORF">LVJ94_00940</name>
</gene>
<feature type="domain" description="Tr-type G" evidence="6">
    <location>
        <begin position="3"/>
        <end position="211"/>
    </location>
</feature>
<dbReference type="GO" id="GO:0003746">
    <property type="term" value="F:translation elongation factor activity"/>
    <property type="evidence" value="ECO:0007669"/>
    <property type="project" value="UniProtKB-KW"/>
</dbReference>
<dbReference type="PROSITE" id="PS51722">
    <property type="entry name" value="G_TR_2"/>
    <property type="match status" value="1"/>
</dbReference>
<dbReference type="Proteomes" id="UP001374803">
    <property type="component" value="Chromosome"/>
</dbReference>
<evidence type="ECO:0000313" key="8">
    <source>
        <dbReference type="Proteomes" id="UP001374803"/>
    </source>
</evidence>
<evidence type="ECO:0000256" key="1">
    <source>
        <dbReference type="ARBA" id="ARBA00022741"/>
    </source>
</evidence>
<dbReference type="CDD" id="cd03697">
    <property type="entry name" value="EFTU_II"/>
    <property type="match status" value="1"/>
</dbReference>
<dbReference type="PROSITE" id="PS00301">
    <property type="entry name" value="G_TR_1"/>
    <property type="match status" value="1"/>
</dbReference>
<keyword evidence="8" id="KW-1185">Reference proteome</keyword>
<keyword evidence="4" id="KW-0342">GTP-binding</keyword>
<evidence type="ECO:0000256" key="2">
    <source>
        <dbReference type="ARBA" id="ARBA00022768"/>
    </source>
</evidence>
<dbReference type="InterPro" id="IPR004160">
    <property type="entry name" value="Transl_elong_EFTu/EF1A_C"/>
</dbReference>
<name>A0ABZ2L4F2_9BACT</name>
<dbReference type="InterPro" id="IPR009001">
    <property type="entry name" value="Transl_elong_EF1A/Init_IF2_C"/>
</dbReference>
<dbReference type="Gene3D" id="2.40.30.10">
    <property type="entry name" value="Translation factors"/>
    <property type="match status" value="2"/>
</dbReference>
<dbReference type="InterPro" id="IPR033720">
    <property type="entry name" value="EFTU_2"/>
</dbReference>
<evidence type="ECO:0000256" key="4">
    <source>
        <dbReference type="ARBA" id="ARBA00023134"/>
    </source>
</evidence>
<dbReference type="NCBIfam" id="NF009373">
    <property type="entry name" value="PRK12736.1"/>
    <property type="match status" value="1"/>
</dbReference>
<proteinExistence type="predicted"/>
<dbReference type="EMBL" id="CP089983">
    <property type="protein sequence ID" value="WXB05828.1"/>
    <property type="molecule type" value="Genomic_DNA"/>
</dbReference>
<dbReference type="InterPro" id="IPR031157">
    <property type="entry name" value="G_TR_CS"/>
</dbReference>
<accession>A0ABZ2L4F2</accession>
<evidence type="ECO:0000256" key="3">
    <source>
        <dbReference type="ARBA" id="ARBA00022917"/>
    </source>
</evidence>
<dbReference type="NCBIfam" id="NF009372">
    <property type="entry name" value="PRK12735.1"/>
    <property type="match status" value="1"/>
</dbReference>
<dbReference type="SUPFAM" id="SSF52540">
    <property type="entry name" value="P-loop containing nucleoside triphosphate hydrolases"/>
    <property type="match status" value="1"/>
</dbReference>
<dbReference type="PRINTS" id="PR00315">
    <property type="entry name" value="ELONGATNFCT"/>
</dbReference>
<dbReference type="Pfam" id="PF03143">
    <property type="entry name" value="GTP_EFTU_D3"/>
    <property type="match status" value="1"/>
</dbReference>
<dbReference type="Pfam" id="PF00009">
    <property type="entry name" value="GTP_EFTU"/>
    <property type="match status" value="1"/>
</dbReference>